<comment type="caution">
    <text evidence="10">The sequence shown here is derived from an EMBL/GenBank/DDBJ whole genome shotgun (WGS) entry which is preliminary data.</text>
</comment>
<evidence type="ECO:0000259" key="9">
    <source>
        <dbReference type="PROSITE" id="PS51755"/>
    </source>
</evidence>
<evidence type="ECO:0000256" key="7">
    <source>
        <dbReference type="PROSITE-ProRule" id="PRU01091"/>
    </source>
</evidence>
<feature type="DNA-binding region" description="OmpR/PhoB-type" evidence="7">
    <location>
        <begin position="128"/>
        <end position="227"/>
    </location>
</feature>
<dbReference type="CDD" id="cd19938">
    <property type="entry name" value="REC_OmpR_BaeR-like"/>
    <property type="match status" value="1"/>
</dbReference>
<dbReference type="Gene3D" id="3.40.50.2300">
    <property type="match status" value="1"/>
</dbReference>
<dbReference type="PANTHER" id="PTHR48111">
    <property type="entry name" value="REGULATOR OF RPOS"/>
    <property type="match status" value="1"/>
</dbReference>
<dbReference type="RefSeq" id="WP_192027942.1">
    <property type="nucleotide sequence ID" value="NZ_JACYTR010000003.1"/>
</dbReference>
<feature type="domain" description="Response regulatory" evidence="8">
    <location>
        <begin position="7"/>
        <end position="120"/>
    </location>
</feature>
<keyword evidence="5" id="KW-0804">Transcription</keyword>
<evidence type="ECO:0000256" key="3">
    <source>
        <dbReference type="ARBA" id="ARBA00023015"/>
    </source>
</evidence>
<dbReference type="EMBL" id="JACYTR010000003">
    <property type="protein sequence ID" value="MBD8524596.1"/>
    <property type="molecule type" value="Genomic_DNA"/>
</dbReference>
<protein>
    <submittedName>
        <fullName evidence="10">Response regulator</fullName>
    </submittedName>
</protein>
<dbReference type="InterPro" id="IPR011006">
    <property type="entry name" value="CheY-like_superfamily"/>
</dbReference>
<dbReference type="CDD" id="cd00383">
    <property type="entry name" value="trans_reg_C"/>
    <property type="match status" value="1"/>
</dbReference>
<dbReference type="InterPro" id="IPR001789">
    <property type="entry name" value="Sig_transdc_resp-reg_receiver"/>
</dbReference>
<dbReference type="Gene3D" id="1.10.10.10">
    <property type="entry name" value="Winged helix-like DNA-binding domain superfamily/Winged helix DNA-binding domain"/>
    <property type="match status" value="1"/>
</dbReference>
<feature type="domain" description="OmpR/PhoB-type" evidence="9">
    <location>
        <begin position="128"/>
        <end position="227"/>
    </location>
</feature>
<dbReference type="InterPro" id="IPR036388">
    <property type="entry name" value="WH-like_DNA-bd_sf"/>
</dbReference>
<gene>
    <name evidence="10" type="ORF">IFO71_02475</name>
</gene>
<evidence type="ECO:0000256" key="6">
    <source>
        <dbReference type="PROSITE-ProRule" id="PRU00169"/>
    </source>
</evidence>
<dbReference type="FunFam" id="3.40.50.2300:FF:000001">
    <property type="entry name" value="DNA-binding response regulator PhoB"/>
    <property type="match status" value="1"/>
</dbReference>
<dbReference type="SUPFAM" id="SSF52172">
    <property type="entry name" value="CheY-like"/>
    <property type="match status" value="1"/>
</dbReference>
<evidence type="ECO:0000256" key="2">
    <source>
        <dbReference type="ARBA" id="ARBA00023012"/>
    </source>
</evidence>
<dbReference type="SMART" id="SM00862">
    <property type="entry name" value="Trans_reg_C"/>
    <property type="match status" value="1"/>
</dbReference>
<dbReference type="Proteomes" id="UP000613768">
    <property type="component" value="Unassembled WGS sequence"/>
</dbReference>
<dbReference type="Pfam" id="PF00486">
    <property type="entry name" value="Trans_reg_C"/>
    <property type="match status" value="1"/>
</dbReference>
<sequence>MSLQGRHVLIVEDEAKLAHVLRDYLQADGASVSWMADGNQVVSSVRQQAPDLILLDLMLPGRDGLSLCREIRSFSEVPIIMLTARVEEMDRLLGLDLGADDYICKPFSPREVVARVRTVLRRSGPGPTSSSEAQVLQLDEARFVAQWFGQRLDLTPVEFRLLRALSQRPGIVHGRAQIVAHLYEDHRVVSDRTVDSHVRNLRRKLQAVQPDCDPLVAVYGLGYKFQMPGET</sequence>
<reference evidence="10 11" key="1">
    <citation type="submission" date="2020-09" db="EMBL/GenBank/DDBJ databases">
        <title>Pseudoxanthomonas sp. CAU 1598 isolated from sand of Yaerae Beach.</title>
        <authorList>
            <person name="Kim W."/>
        </authorList>
    </citation>
    <scope>NUCLEOTIDE SEQUENCE [LARGE SCALE GENOMIC DNA]</scope>
    <source>
        <strain evidence="10 11">CAU 1598</strain>
    </source>
</reference>
<dbReference type="SUPFAM" id="SSF46894">
    <property type="entry name" value="C-terminal effector domain of the bipartite response regulators"/>
    <property type="match status" value="1"/>
</dbReference>
<dbReference type="AlphaFoldDB" id="A0AAW3ZER1"/>
<evidence type="ECO:0000313" key="10">
    <source>
        <dbReference type="EMBL" id="MBD8524596.1"/>
    </source>
</evidence>
<evidence type="ECO:0000259" key="8">
    <source>
        <dbReference type="PROSITE" id="PS50110"/>
    </source>
</evidence>
<dbReference type="Pfam" id="PF00072">
    <property type="entry name" value="Response_reg"/>
    <property type="match status" value="1"/>
</dbReference>
<dbReference type="Gene3D" id="6.10.250.690">
    <property type="match status" value="1"/>
</dbReference>
<evidence type="ECO:0000256" key="4">
    <source>
        <dbReference type="ARBA" id="ARBA00023125"/>
    </source>
</evidence>
<dbReference type="SMART" id="SM00448">
    <property type="entry name" value="REC"/>
    <property type="match status" value="1"/>
</dbReference>
<dbReference type="PANTHER" id="PTHR48111:SF59">
    <property type="entry name" value="TRANSCRIPTIONAL REGULATORY PROTEIN BAER"/>
    <property type="match status" value="1"/>
</dbReference>
<dbReference type="PROSITE" id="PS51755">
    <property type="entry name" value="OMPR_PHOB"/>
    <property type="match status" value="1"/>
</dbReference>
<keyword evidence="1 6" id="KW-0597">Phosphoprotein</keyword>
<dbReference type="InterPro" id="IPR039420">
    <property type="entry name" value="WalR-like"/>
</dbReference>
<keyword evidence="4 7" id="KW-0238">DNA-binding</keyword>
<dbReference type="GO" id="GO:0005829">
    <property type="term" value="C:cytosol"/>
    <property type="evidence" value="ECO:0007669"/>
    <property type="project" value="TreeGrafter"/>
</dbReference>
<dbReference type="PROSITE" id="PS50110">
    <property type="entry name" value="RESPONSE_REGULATORY"/>
    <property type="match status" value="1"/>
</dbReference>
<name>A0AAW3ZER1_9GAMM</name>
<dbReference type="InterPro" id="IPR001867">
    <property type="entry name" value="OmpR/PhoB-type_DNA-bd"/>
</dbReference>
<keyword evidence="3" id="KW-0805">Transcription regulation</keyword>
<organism evidence="10 11">
    <name type="scientific">Pseudomarimonas arenosa</name>
    <dbReference type="NCBI Taxonomy" id="2774145"/>
    <lineage>
        <taxon>Bacteria</taxon>
        <taxon>Pseudomonadati</taxon>
        <taxon>Pseudomonadota</taxon>
        <taxon>Gammaproteobacteria</taxon>
        <taxon>Lysobacterales</taxon>
        <taxon>Lysobacteraceae</taxon>
        <taxon>Pseudomarimonas</taxon>
    </lineage>
</organism>
<evidence type="ECO:0000256" key="5">
    <source>
        <dbReference type="ARBA" id="ARBA00023163"/>
    </source>
</evidence>
<dbReference type="InterPro" id="IPR016032">
    <property type="entry name" value="Sig_transdc_resp-reg_C-effctor"/>
</dbReference>
<proteinExistence type="predicted"/>
<feature type="modified residue" description="4-aspartylphosphate" evidence="6">
    <location>
        <position position="56"/>
    </location>
</feature>
<dbReference type="GO" id="GO:0006355">
    <property type="term" value="P:regulation of DNA-templated transcription"/>
    <property type="evidence" value="ECO:0007669"/>
    <property type="project" value="InterPro"/>
</dbReference>
<evidence type="ECO:0000313" key="11">
    <source>
        <dbReference type="Proteomes" id="UP000613768"/>
    </source>
</evidence>
<dbReference type="GO" id="GO:0032993">
    <property type="term" value="C:protein-DNA complex"/>
    <property type="evidence" value="ECO:0007669"/>
    <property type="project" value="TreeGrafter"/>
</dbReference>
<dbReference type="GO" id="GO:0000156">
    <property type="term" value="F:phosphorelay response regulator activity"/>
    <property type="evidence" value="ECO:0007669"/>
    <property type="project" value="TreeGrafter"/>
</dbReference>
<keyword evidence="11" id="KW-1185">Reference proteome</keyword>
<evidence type="ECO:0000256" key="1">
    <source>
        <dbReference type="ARBA" id="ARBA00022553"/>
    </source>
</evidence>
<dbReference type="GO" id="GO:0000976">
    <property type="term" value="F:transcription cis-regulatory region binding"/>
    <property type="evidence" value="ECO:0007669"/>
    <property type="project" value="TreeGrafter"/>
</dbReference>
<accession>A0AAW3ZER1</accession>
<keyword evidence="2" id="KW-0902">Two-component regulatory system</keyword>